<evidence type="ECO:0000256" key="5">
    <source>
        <dbReference type="ARBA" id="ARBA00022806"/>
    </source>
</evidence>
<gene>
    <name evidence="10" type="ORF">ENUP19_0305G0010</name>
</gene>
<keyword evidence="8" id="KW-0804">Transcription</keyword>
<evidence type="ECO:0000256" key="8">
    <source>
        <dbReference type="RuleBase" id="RU363048"/>
    </source>
</evidence>
<dbReference type="PANTHER" id="PTHR11093">
    <property type="entry name" value="RUVB-RELATED REPTIN AND PONTIN"/>
    <property type="match status" value="1"/>
</dbReference>
<organism evidence="10 11">
    <name type="scientific">Entamoeba nuttalli</name>
    <dbReference type="NCBI Taxonomy" id="412467"/>
    <lineage>
        <taxon>Eukaryota</taxon>
        <taxon>Amoebozoa</taxon>
        <taxon>Evosea</taxon>
        <taxon>Archamoebae</taxon>
        <taxon>Mastigamoebida</taxon>
        <taxon>Entamoebidae</taxon>
        <taxon>Entamoeba</taxon>
    </lineage>
</organism>
<keyword evidence="5 8" id="KW-0347">Helicase</keyword>
<feature type="domain" description="AAA+ ATPase" evidence="9">
    <location>
        <begin position="68"/>
        <end position="358"/>
    </location>
</feature>
<protein>
    <recommendedName>
        <fullName evidence="8">RuvB-like helicase</fullName>
        <ecNumber evidence="8">3.6.4.12</ecNumber>
    </recommendedName>
</protein>
<accession>A0ABQ0DV87</accession>
<dbReference type="Gene3D" id="1.10.8.60">
    <property type="match status" value="1"/>
</dbReference>
<evidence type="ECO:0000256" key="1">
    <source>
        <dbReference type="ARBA" id="ARBA00004123"/>
    </source>
</evidence>
<sequence length="449" mass="49297">MSLPTLSAINEVKEVTKLERIGAHSHIHGLGLTGQYTASNKADGLVGQVAARTAMGIVLRMVQSRQISGRAILLAGKPGTGKTALAMGLAQALGEDTPFTIISGSEVYSLAMSKAEALTQAVRRSVALRIKEETEIIEGEVEELRIERPTAGARKGKLTIKTTDMETVYDLGERMIDALVKENVKGGDVIQIDKASGSVIVLGRSAARSKDFEVTDAKTTFVPTPEGELQQKKTIVHTVTLHEIDVINSKARGVLSLFAGDTGEISAEIRNRIDEKVKEWIRVGKAEILPGVLFIDEVHMLDLECFSFLNNAIEQEMTPTIVMATNRGNVKIRGTEEISPHGIPGDFLDRLIIVKTQEYTSDEIRMILAVRAEEEQVRMNSTSLDALTEIAKQTSLRYSIQLISLAMLKAKKRGAEEVDVVDIQKVYELFYDASRSVKHIQSDIRMEEN</sequence>
<comment type="subcellular location">
    <subcellularLocation>
        <location evidence="1">Nucleus</location>
    </subcellularLocation>
</comment>
<evidence type="ECO:0000256" key="4">
    <source>
        <dbReference type="ARBA" id="ARBA00022801"/>
    </source>
</evidence>
<evidence type="ECO:0000313" key="11">
    <source>
        <dbReference type="Proteomes" id="UP001628156"/>
    </source>
</evidence>
<evidence type="ECO:0000256" key="6">
    <source>
        <dbReference type="ARBA" id="ARBA00022840"/>
    </source>
</evidence>
<dbReference type="EMBL" id="BAAFRS010000305">
    <property type="protein sequence ID" value="GAB1226768.1"/>
    <property type="molecule type" value="Genomic_DNA"/>
</dbReference>
<dbReference type="Gene3D" id="2.40.50.360">
    <property type="entry name" value="RuvB-like helicase, domain II"/>
    <property type="match status" value="1"/>
</dbReference>
<proteinExistence type="inferred from homology"/>
<keyword evidence="8" id="KW-0805">Transcription regulation</keyword>
<dbReference type="Pfam" id="PF06068">
    <property type="entry name" value="TIP49"/>
    <property type="match status" value="1"/>
</dbReference>
<reference evidence="10 11" key="1">
    <citation type="journal article" date="2019" name="PLoS Negl. Trop. Dis.">
        <title>Whole genome sequencing of Entamoeba nuttalli reveals mammalian host-related molecular signatures and a novel octapeptide-repeat surface protein.</title>
        <authorList>
            <person name="Tanaka M."/>
            <person name="Makiuchi T."/>
            <person name="Komiyama T."/>
            <person name="Shiina T."/>
            <person name="Osaki K."/>
            <person name="Tachibana H."/>
        </authorList>
    </citation>
    <scope>NUCLEOTIDE SEQUENCE [LARGE SCALE GENOMIC DNA]</scope>
    <source>
        <strain evidence="10 11">P19-061405</strain>
    </source>
</reference>
<evidence type="ECO:0000313" key="10">
    <source>
        <dbReference type="EMBL" id="GAB1226768.1"/>
    </source>
</evidence>
<evidence type="ECO:0000259" key="9">
    <source>
        <dbReference type="SMART" id="SM00382"/>
    </source>
</evidence>
<keyword evidence="4 8" id="KW-0378">Hydrolase</keyword>
<keyword evidence="6 8" id="KW-0067">ATP-binding</keyword>
<comment type="caution">
    <text evidence="10">The sequence shown here is derived from an EMBL/GenBank/DDBJ whole genome shotgun (WGS) entry which is preliminary data.</text>
</comment>
<dbReference type="InterPro" id="IPR010339">
    <property type="entry name" value="TIP49_P-loop"/>
</dbReference>
<dbReference type="SUPFAM" id="SSF52540">
    <property type="entry name" value="P-loop containing nucleoside triphosphate hydrolases"/>
    <property type="match status" value="1"/>
</dbReference>
<evidence type="ECO:0000256" key="2">
    <source>
        <dbReference type="ARBA" id="ARBA00007519"/>
    </source>
</evidence>
<dbReference type="EC" id="3.6.4.12" evidence="8"/>
<dbReference type="InterPro" id="IPR041048">
    <property type="entry name" value="RuvB-like_C"/>
</dbReference>
<comment type="catalytic activity">
    <reaction evidence="8">
        <text>ATP + H2O = ADP + phosphate + H(+)</text>
        <dbReference type="Rhea" id="RHEA:13065"/>
        <dbReference type="ChEBI" id="CHEBI:15377"/>
        <dbReference type="ChEBI" id="CHEBI:15378"/>
        <dbReference type="ChEBI" id="CHEBI:30616"/>
        <dbReference type="ChEBI" id="CHEBI:43474"/>
        <dbReference type="ChEBI" id="CHEBI:456216"/>
        <dbReference type="EC" id="3.6.4.12"/>
    </reaction>
</comment>
<keyword evidence="11" id="KW-1185">Reference proteome</keyword>
<name>A0ABQ0DV87_9EUKA</name>
<keyword evidence="3 8" id="KW-0547">Nucleotide-binding</keyword>
<dbReference type="InterPro" id="IPR027417">
    <property type="entry name" value="P-loop_NTPase"/>
</dbReference>
<evidence type="ECO:0000256" key="7">
    <source>
        <dbReference type="ARBA" id="ARBA00023242"/>
    </source>
</evidence>
<dbReference type="SMART" id="SM00382">
    <property type="entry name" value="AAA"/>
    <property type="match status" value="1"/>
</dbReference>
<dbReference type="Pfam" id="PF17856">
    <property type="entry name" value="TIP49_C"/>
    <property type="match status" value="1"/>
</dbReference>
<dbReference type="Gene3D" id="3.40.50.300">
    <property type="entry name" value="P-loop containing nucleotide triphosphate hydrolases"/>
    <property type="match status" value="1"/>
</dbReference>
<keyword evidence="7 8" id="KW-0539">Nucleus</keyword>
<dbReference type="Proteomes" id="UP001628156">
    <property type="component" value="Unassembled WGS sequence"/>
</dbReference>
<dbReference type="InterPro" id="IPR042487">
    <property type="entry name" value="RuvBL1/2_DNA/RNA_bd_dom"/>
</dbReference>
<comment type="similarity">
    <text evidence="2 8">Belongs to the RuvB family.</text>
</comment>
<dbReference type="InterPro" id="IPR027238">
    <property type="entry name" value="RuvB-like"/>
</dbReference>
<evidence type="ECO:0000256" key="3">
    <source>
        <dbReference type="ARBA" id="ARBA00022741"/>
    </source>
</evidence>
<dbReference type="InterPro" id="IPR003593">
    <property type="entry name" value="AAA+_ATPase"/>
</dbReference>